<dbReference type="InterPro" id="IPR005122">
    <property type="entry name" value="Uracil-DNA_glycosylase-like"/>
</dbReference>
<dbReference type="SMART" id="SM00986">
    <property type="entry name" value="UDG"/>
    <property type="match status" value="1"/>
</dbReference>
<accession>A0ABS8DI06</accession>
<protein>
    <submittedName>
        <fullName evidence="2">DNA-deoxyinosine glycosylase</fullName>
        <ecNumber evidence="2">3.2.2.15</ecNumber>
    </submittedName>
</protein>
<proteinExistence type="predicted"/>
<dbReference type="InterPro" id="IPR036895">
    <property type="entry name" value="Uracil-DNA_glycosylase-like_sf"/>
</dbReference>
<dbReference type="GO" id="GO:0033958">
    <property type="term" value="F:DNA-deoxyinosine glycosylase activity"/>
    <property type="evidence" value="ECO:0007669"/>
    <property type="project" value="UniProtKB-EC"/>
</dbReference>
<evidence type="ECO:0000313" key="3">
    <source>
        <dbReference type="Proteomes" id="UP001299546"/>
    </source>
</evidence>
<keyword evidence="2" id="KW-0378">Hydrolase</keyword>
<dbReference type="Proteomes" id="UP001299546">
    <property type="component" value="Unassembled WGS sequence"/>
</dbReference>
<dbReference type="EC" id="3.2.2.15" evidence="2"/>
<keyword evidence="3" id="KW-1185">Reference proteome</keyword>
<dbReference type="InterPro" id="IPR026353">
    <property type="entry name" value="Hypoxan-DNA_Glyclase"/>
</dbReference>
<keyword evidence="2" id="KW-0326">Glycosidase</keyword>
<dbReference type="NCBIfam" id="TIGR04274">
    <property type="entry name" value="hypoxanDNAglyco"/>
    <property type="match status" value="1"/>
</dbReference>
<dbReference type="CDD" id="cd10032">
    <property type="entry name" value="UDG-F6_HDG"/>
    <property type="match status" value="1"/>
</dbReference>
<feature type="domain" description="Uracil-DNA glycosylase-like" evidence="1">
    <location>
        <begin position="12"/>
        <end position="162"/>
    </location>
</feature>
<dbReference type="EMBL" id="JAJCIS010000008">
    <property type="protein sequence ID" value="MCB7388032.1"/>
    <property type="molecule type" value="Genomic_DNA"/>
</dbReference>
<evidence type="ECO:0000313" key="2">
    <source>
        <dbReference type="EMBL" id="MCB7388032.1"/>
    </source>
</evidence>
<dbReference type="Gene3D" id="3.40.470.10">
    <property type="entry name" value="Uracil-DNA glycosylase-like domain"/>
    <property type="match status" value="1"/>
</dbReference>
<gene>
    <name evidence="2" type="ORF">LIZ65_12120</name>
</gene>
<dbReference type="SUPFAM" id="SSF52141">
    <property type="entry name" value="Uracil-DNA glycosylase-like"/>
    <property type="match status" value="1"/>
</dbReference>
<dbReference type="Pfam" id="PF03167">
    <property type="entry name" value="UDG"/>
    <property type="match status" value="1"/>
</dbReference>
<organism evidence="2 3">
    <name type="scientific">Bariatricus massiliensis</name>
    <dbReference type="NCBI Taxonomy" id="1745713"/>
    <lineage>
        <taxon>Bacteria</taxon>
        <taxon>Bacillati</taxon>
        <taxon>Bacillota</taxon>
        <taxon>Clostridia</taxon>
        <taxon>Lachnospirales</taxon>
        <taxon>Lachnospiraceae</taxon>
        <taxon>Bariatricus</taxon>
    </lineage>
</organism>
<comment type="caution">
    <text evidence="2">The sequence shown here is derived from an EMBL/GenBank/DDBJ whole genome shotgun (WGS) entry which is preliminary data.</text>
</comment>
<name>A0ABS8DI06_9FIRM</name>
<evidence type="ECO:0000259" key="1">
    <source>
        <dbReference type="SMART" id="SM00986"/>
    </source>
</evidence>
<dbReference type="SMART" id="SM00987">
    <property type="entry name" value="UreE_C"/>
    <property type="match status" value="1"/>
</dbReference>
<reference evidence="2 3" key="1">
    <citation type="submission" date="2021-10" db="EMBL/GenBank/DDBJ databases">
        <title>Collection of gut derived symbiotic bacterial strains cultured from healthy donors.</title>
        <authorList>
            <person name="Lin H."/>
            <person name="Littmann E."/>
            <person name="Kohout C."/>
            <person name="Pamer E.G."/>
        </authorList>
    </citation>
    <scope>NUCLEOTIDE SEQUENCE [LARGE SCALE GENOMIC DNA]</scope>
    <source>
        <strain evidence="2 3">DFI.1.165</strain>
    </source>
</reference>
<sequence length="165" mass="18801">MTHSIYTVHEIEPVYNEESRILILGSFPSVKSREAQFFYGHPQNRFWKVLSTLFHEPLPLTVEEKKAMLRSHHTAVWDVVASCEITGSSDSSIRNVVPADLKRITDASPIRQIFTNGGTADKLYKKYCLPQTQLPAIRLPSTSPANAAWNMDRLLSEWTKILNFL</sequence>
<dbReference type="RefSeq" id="WP_066731123.1">
    <property type="nucleotide sequence ID" value="NZ_JAJCIQ010000004.1"/>
</dbReference>